<organism evidence="2 3">
    <name type="scientific">Pseudomonas fluorescens</name>
    <dbReference type="NCBI Taxonomy" id="294"/>
    <lineage>
        <taxon>Bacteria</taxon>
        <taxon>Pseudomonadati</taxon>
        <taxon>Pseudomonadota</taxon>
        <taxon>Gammaproteobacteria</taxon>
        <taxon>Pseudomonadales</taxon>
        <taxon>Pseudomonadaceae</taxon>
        <taxon>Pseudomonas</taxon>
    </lineage>
</organism>
<dbReference type="Gene3D" id="2.180.10.10">
    <property type="entry name" value="RHS repeat-associated core"/>
    <property type="match status" value="1"/>
</dbReference>
<gene>
    <name evidence="2" type="ORF">PS854_05678</name>
</gene>
<dbReference type="InterPro" id="IPR022385">
    <property type="entry name" value="Rhs_assc_core"/>
</dbReference>
<sequence length="357" mass="39985">MQPNRETLLCRYHYDPLDRLADCTPAVQATTRRFYLKDRLATEIQGAVQRSIMQHEDQLLAQQQHQSGVVDTRLLATDQQRSVLNVLDATRLNPLAYAPYGHRPAENGPLSLLGFNGERPDPVTGCYLLGNGYRAFNPVLMRFNSPDSWSPFGEGGLNGYAYCVGDPVNESDRTGHMVNPNNFTKSLRSTTSLSTRPLSTRPQGSISNIRRVSDEMAIYDDIYKGKPRLNIDAHGIDTPTFKSTRVSLNGELLDAKGLLSEVEKHVNPKEYSNVRLLICHSANGGTDSLAARISQLSNKPTKGFIGEVIVENELELLTTNGLVEQKRIRMQTDKQRLPIVVSLIDKSRNYKPRKFYP</sequence>
<accession>A0A5E7Q202</accession>
<dbReference type="RefSeq" id="WP_224791313.1">
    <property type="nucleotide sequence ID" value="NZ_CABVIF010000021.1"/>
</dbReference>
<dbReference type="SUPFAM" id="SSF56399">
    <property type="entry name" value="ADP-ribosylation"/>
    <property type="match status" value="1"/>
</dbReference>
<feature type="region of interest" description="Disordered" evidence="1">
    <location>
        <begin position="178"/>
        <end position="204"/>
    </location>
</feature>
<dbReference type="AlphaFoldDB" id="A0A5E7Q202"/>
<dbReference type="EMBL" id="CABVIF010000021">
    <property type="protein sequence ID" value="VVP56132.1"/>
    <property type="molecule type" value="Genomic_DNA"/>
</dbReference>
<proteinExistence type="predicted"/>
<reference evidence="2 3" key="1">
    <citation type="submission" date="2019-09" db="EMBL/GenBank/DDBJ databases">
        <authorList>
            <person name="Chandra G."/>
            <person name="Truman W A."/>
        </authorList>
    </citation>
    <scope>NUCLEOTIDE SEQUENCE [LARGE SCALE GENOMIC DNA]</scope>
    <source>
        <strain evidence="2">PS854</strain>
    </source>
</reference>
<dbReference type="Proteomes" id="UP000327111">
    <property type="component" value="Unassembled WGS sequence"/>
</dbReference>
<dbReference type="NCBIfam" id="TIGR03696">
    <property type="entry name" value="Rhs_assc_core"/>
    <property type="match status" value="1"/>
</dbReference>
<protein>
    <recommendedName>
        <fullName evidence="4">RHS repeat-associated core domain-containing protein</fullName>
    </recommendedName>
</protein>
<evidence type="ECO:0000313" key="2">
    <source>
        <dbReference type="EMBL" id="VVP56132.1"/>
    </source>
</evidence>
<name>A0A5E7Q202_PSEFL</name>
<evidence type="ECO:0008006" key="4">
    <source>
        <dbReference type="Google" id="ProtNLM"/>
    </source>
</evidence>
<evidence type="ECO:0000313" key="3">
    <source>
        <dbReference type="Proteomes" id="UP000327111"/>
    </source>
</evidence>
<feature type="compositionally biased region" description="Low complexity" evidence="1">
    <location>
        <begin position="186"/>
        <end position="202"/>
    </location>
</feature>
<evidence type="ECO:0000256" key="1">
    <source>
        <dbReference type="SAM" id="MobiDB-lite"/>
    </source>
</evidence>